<evidence type="ECO:0000256" key="1">
    <source>
        <dbReference type="ARBA" id="ARBA00023157"/>
    </source>
</evidence>
<reference evidence="4" key="1">
    <citation type="submission" date="2021-06" db="EMBL/GenBank/DDBJ databases">
        <title>Parelaphostrongylus tenuis whole genome reference sequence.</title>
        <authorList>
            <person name="Garwood T.J."/>
            <person name="Larsen P.A."/>
            <person name="Fountain-Jones N.M."/>
            <person name="Garbe J.R."/>
            <person name="Macchietto M.G."/>
            <person name="Kania S.A."/>
            <person name="Gerhold R.W."/>
            <person name="Richards J.E."/>
            <person name="Wolf T.M."/>
        </authorList>
    </citation>
    <scope>NUCLEOTIDE SEQUENCE</scope>
    <source>
        <strain evidence="4">MNPRO001-30</strain>
        <tissue evidence="4">Meninges</tissue>
    </source>
</reference>
<dbReference type="Gene3D" id="4.10.400.10">
    <property type="entry name" value="Low-density Lipoprotein Receptor"/>
    <property type="match status" value="1"/>
</dbReference>
<evidence type="ECO:0000256" key="3">
    <source>
        <dbReference type="SAM" id="SignalP"/>
    </source>
</evidence>
<comment type="caution">
    <text evidence="4">The sequence shown here is derived from an EMBL/GenBank/DDBJ whole genome shotgun (WGS) entry which is preliminary data.</text>
</comment>
<dbReference type="PROSITE" id="PS01209">
    <property type="entry name" value="LDLRA_1"/>
    <property type="match status" value="1"/>
</dbReference>
<protein>
    <submittedName>
        <fullName evidence="4">Uncharacterized protein</fullName>
    </submittedName>
</protein>
<evidence type="ECO:0000313" key="4">
    <source>
        <dbReference type="EMBL" id="KAJ1346715.1"/>
    </source>
</evidence>
<feature type="signal peptide" evidence="3">
    <location>
        <begin position="1"/>
        <end position="21"/>
    </location>
</feature>
<sequence length="83" mass="9446">MIIARKHIVLICILVMTTVTSDESERFLSSCRSHDYVRCADGILCIHKRWMCDGRLDCLDHSDEDSSICLERPGHGPLVCKQI</sequence>
<dbReference type="CDD" id="cd00112">
    <property type="entry name" value="LDLa"/>
    <property type="match status" value="1"/>
</dbReference>
<dbReference type="Pfam" id="PF00057">
    <property type="entry name" value="Ldl_recept_a"/>
    <property type="match status" value="1"/>
</dbReference>
<dbReference type="Proteomes" id="UP001196413">
    <property type="component" value="Unassembled WGS sequence"/>
</dbReference>
<dbReference type="AlphaFoldDB" id="A0AAD5LWD4"/>
<gene>
    <name evidence="4" type="ORF">KIN20_001604</name>
</gene>
<dbReference type="InterPro" id="IPR002172">
    <property type="entry name" value="LDrepeatLR_classA_rpt"/>
</dbReference>
<accession>A0AAD5LWD4</accession>
<name>A0AAD5LWD4_PARTN</name>
<dbReference type="SUPFAM" id="SSF57424">
    <property type="entry name" value="LDL receptor-like module"/>
    <property type="match status" value="1"/>
</dbReference>
<feature type="chain" id="PRO_5042162875" evidence="3">
    <location>
        <begin position="22"/>
        <end position="83"/>
    </location>
</feature>
<proteinExistence type="predicted"/>
<dbReference type="SMART" id="SM00192">
    <property type="entry name" value="LDLa"/>
    <property type="match status" value="1"/>
</dbReference>
<evidence type="ECO:0000256" key="2">
    <source>
        <dbReference type="PROSITE-ProRule" id="PRU00124"/>
    </source>
</evidence>
<dbReference type="InterPro" id="IPR036055">
    <property type="entry name" value="LDL_receptor-like_sf"/>
</dbReference>
<keyword evidence="1" id="KW-1015">Disulfide bond</keyword>
<dbReference type="InterPro" id="IPR023415">
    <property type="entry name" value="LDLR_class-A_CS"/>
</dbReference>
<dbReference type="EMBL" id="JAHQIW010000211">
    <property type="protein sequence ID" value="KAJ1346715.1"/>
    <property type="molecule type" value="Genomic_DNA"/>
</dbReference>
<evidence type="ECO:0000313" key="5">
    <source>
        <dbReference type="Proteomes" id="UP001196413"/>
    </source>
</evidence>
<comment type="caution">
    <text evidence="2">Lacks conserved residue(s) required for the propagation of feature annotation.</text>
</comment>
<dbReference type="PROSITE" id="PS50068">
    <property type="entry name" value="LDLRA_2"/>
    <property type="match status" value="1"/>
</dbReference>
<organism evidence="4 5">
    <name type="scientific">Parelaphostrongylus tenuis</name>
    <name type="common">Meningeal worm</name>
    <dbReference type="NCBI Taxonomy" id="148309"/>
    <lineage>
        <taxon>Eukaryota</taxon>
        <taxon>Metazoa</taxon>
        <taxon>Ecdysozoa</taxon>
        <taxon>Nematoda</taxon>
        <taxon>Chromadorea</taxon>
        <taxon>Rhabditida</taxon>
        <taxon>Rhabditina</taxon>
        <taxon>Rhabditomorpha</taxon>
        <taxon>Strongyloidea</taxon>
        <taxon>Metastrongylidae</taxon>
        <taxon>Parelaphostrongylus</taxon>
    </lineage>
</organism>
<keyword evidence="5" id="KW-1185">Reference proteome</keyword>
<keyword evidence="3" id="KW-0732">Signal</keyword>